<dbReference type="InterPro" id="IPR009081">
    <property type="entry name" value="PP-bd_ACP"/>
</dbReference>
<evidence type="ECO:0000313" key="6">
    <source>
        <dbReference type="Proteomes" id="UP000754883"/>
    </source>
</evidence>
<dbReference type="InterPro" id="IPR013120">
    <property type="entry name" value="FAR_NAD-bd"/>
</dbReference>
<keyword evidence="1" id="KW-0596">Phosphopantetheine</keyword>
<dbReference type="PROSITE" id="PS50075">
    <property type="entry name" value="CARRIER"/>
    <property type="match status" value="1"/>
</dbReference>
<dbReference type="InterPro" id="IPR036291">
    <property type="entry name" value="NAD(P)-bd_dom_sf"/>
</dbReference>
<dbReference type="Pfam" id="PF00550">
    <property type="entry name" value="PP-binding"/>
    <property type="match status" value="1"/>
</dbReference>
<dbReference type="AlphaFoldDB" id="A0A9N9U8Z6"/>
<sequence>MSLPPPPGNIGQRLIPSLIDEIAESDPERVFYSITRTSNPADGFRNITAKQFARAVDRCAWHIKERLGQGEGFPTLTYMGPQDLVYGIIIVASVKAGYKMLLNSPRNTLEAHLHLFEKTKCNIFLHPPDFVLPAVRQILEARPMKEVEIPLLEHWLQDGPHEPYPYKKSFSEARLEPFVVMHTSGSTGLPKAIIMTHGTNAPLDAFASLPSLGLADTFPALCRGTRVYSAFPLFHSAGVCLLLPASIYAGFTVVLGPFPPSAETANAMHVHANVQHSLIPPTVISDLTKTPEYLENLARLEQIAYGGGPCPASVSELVSTKTRIQNTLGSTESGMHPVERCQDPASMKTSPVLGHEYRHFSGELYEQVIVRKPELELYQGVFCTFPELQEWPMKDLYSKHPTNEGEWIHRGRADDIVVFSTGEKLNPIDMEDIINENPLVSAALIGGQCRFQSYLLVELSRQPEAKEHMDQNFESIWESVKRANQISPSHAKIHKDMIVFTSPERPMLRAGKGTVQRQLTLEMYSSEIDKLCSENNEKSLRQTEDSKDQSLEEVIEEIVAQSTEINVATLTPETDLFSHGLDSLQVSVITKKINQHLANKGKPTSFDTKIIYRNPSLQALAASVSTILNGEESSLEAPQSSMQEIFDKFAEDIPISARDAHESTPGSFVFLLTGSTGSLGSYILDGLQRNPEVRHIYILNRGPGSLDRQERSLKAKGLHSLTKKVTCLEVDLSLRHFGLEPSTYKELIRNVTHIVHNAWRVNFNLSLESFAGQIAGVRRLIEFSVQSRHAARILFVSSLSTVSGLSGRVPEELYTEWHTPQDMGYARSKFVSELLLDRAAKESGIPAVICRVGQIAGPTTSDGIWPKQEWVPSLIASSKYLGKLPDSLGEMEVIEWIPVDILAQGIIELATAKTDGVETGARVYHMVNPNQSLWRDVVSTIQNYFEHSGVAIQMASFKDWVTDLRESTSKLEDIDQNPASKLVSFYEGLLENTERSVSLDTKTAVKTSLSMAGLKPVGKEWMANWMQQWSF</sequence>
<dbReference type="Gene3D" id="3.40.50.720">
    <property type="entry name" value="NAD(P)-binding Rossmann-like Domain"/>
    <property type="match status" value="1"/>
</dbReference>
<dbReference type="Proteomes" id="UP000754883">
    <property type="component" value="Unassembled WGS sequence"/>
</dbReference>
<organism evidence="5 6">
    <name type="scientific">Clonostachys byssicola</name>
    <dbReference type="NCBI Taxonomy" id="160290"/>
    <lineage>
        <taxon>Eukaryota</taxon>
        <taxon>Fungi</taxon>
        <taxon>Dikarya</taxon>
        <taxon>Ascomycota</taxon>
        <taxon>Pezizomycotina</taxon>
        <taxon>Sordariomycetes</taxon>
        <taxon>Hypocreomycetidae</taxon>
        <taxon>Hypocreales</taxon>
        <taxon>Bionectriaceae</taxon>
        <taxon>Clonostachys</taxon>
    </lineage>
</organism>
<comment type="caution">
    <text evidence="5">The sequence shown here is derived from an EMBL/GenBank/DDBJ whole genome shotgun (WGS) entry which is preliminary data.</text>
</comment>
<dbReference type="Gene3D" id="3.40.50.12780">
    <property type="entry name" value="N-terminal domain of ligase-like"/>
    <property type="match status" value="1"/>
</dbReference>
<evidence type="ECO:0000313" key="5">
    <source>
        <dbReference type="EMBL" id="CAG9982511.1"/>
    </source>
</evidence>
<dbReference type="PANTHER" id="PTHR43439:SF2">
    <property type="entry name" value="ENZYME, PUTATIVE (JCVI)-RELATED"/>
    <property type="match status" value="1"/>
</dbReference>
<gene>
    <name evidence="5" type="ORF">CBYS24578_00013291</name>
</gene>
<dbReference type="InterPro" id="IPR051414">
    <property type="entry name" value="Adenylate-forming_Reductase"/>
</dbReference>
<dbReference type="InterPro" id="IPR000873">
    <property type="entry name" value="AMP-dep_synth/lig_dom"/>
</dbReference>
<dbReference type="Pfam" id="PF07993">
    <property type="entry name" value="NAD_binding_4"/>
    <property type="match status" value="1"/>
</dbReference>
<reference evidence="5 6" key="2">
    <citation type="submission" date="2021-10" db="EMBL/GenBank/DDBJ databases">
        <authorList>
            <person name="Piombo E."/>
        </authorList>
    </citation>
    <scope>NUCLEOTIDE SEQUENCE [LARGE SCALE GENOMIC DNA]</scope>
</reference>
<dbReference type="SUPFAM" id="SSF51735">
    <property type="entry name" value="NAD(P)-binding Rossmann-fold domains"/>
    <property type="match status" value="1"/>
</dbReference>
<reference evidence="6" key="1">
    <citation type="submission" date="2019-06" db="EMBL/GenBank/DDBJ databases">
        <authorList>
            <person name="Broberg M."/>
        </authorList>
    </citation>
    <scope>NUCLEOTIDE SEQUENCE [LARGE SCALE GENOMIC DNA]</scope>
</reference>
<dbReference type="Pfam" id="PF00501">
    <property type="entry name" value="AMP-binding"/>
    <property type="match status" value="1"/>
</dbReference>
<protein>
    <recommendedName>
        <fullName evidence="4">Carrier domain-containing protein</fullName>
    </recommendedName>
</protein>
<dbReference type="OrthoDB" id="429813at2759"/>
<evidence type="ECO:0000256" key="2">
    <source>
        <dbReference type="ARBA" id="ARBA00022553"/>
    </source>
</evidence>
<keyword evidence="6" id="KW-1185">Reference proteome</keyword>
<dbReference type="InterPro" id="IPR042099">
    <property type="entry name" value="ANL_N_sf"/>
</dbReference>
<keyword evidence="3" id="KW-0521">NADP</keyword>
<feature type="domain" description="Carrier" evidence="4">
    <location>
        <begin position="549"/>
        <end position="628"/>
    </location>
</feature>
<dbReference type="PROSITE" id="PS00455">
    <property type="entry name" value="AMP_BINDING"/>
    <property type="match status" value="1"/>
</dbReference>
<dbReference type="Gene3D" id="1.10.1200.10">
    <property type="entry name" value="ACP-like"/>
    <property type="match status" value="1"/>
</dbReference>
<name>A0A9N9U8Z6_9HYPO</name>
<dbReference type="PANTHER" id="PTHR43439">
    <property type="entry name" value="PHENYLACETATE-COENZYME A LIGASE"/>
    <property type="match status" value="1"/>
</dbReference>
<dbReference type="InterPro" id="IPR036736">
    <property type="entry name" value="ACP-like_sf"/>
</dbReference>
<evidence type="ECO:0000256" key="1">
    <source>
        <dbReference type="ARBA" id="ARBA00022450"/>
    </source>
</evidence>
<accession>A0A9N9U8Z6</accession>
<evidence type="ECO:0000259" key="4">
    <source>
        <dbReference type="PROSITE" id="PS50075"/>
    </source>
</evidence>
<dbReference type="SUPFAM" id="SSF47336">
    <property type="entry name" value="ACP-like"/>
    <property type="match status" value="1"/>
</dbReference>
<dbReference type="InterPro" id="IPR020845">
    <property type="entry name" value="AMP-binding_CS"/>
</dbReference>
<dbReference type="Pfam" id="PF23562">
    <property type="entry name" value="AMP-binding_C_3"/>
    <property type="match status" value="1"/>
</dbReference>
<proteinExistence type="predicted"/>
<evidence type="ECO:0000256" key="3">
    <source>
        <dbReference type="ARBA" id="ARBA00022857"/>
    </source>
</evidence>
<dbReference type="EMBL" id="CABFNO020001340">
    <property type="protein sequence ID" value="CAG9982511.1"/>
    <property type="molecule type" value="Genomic_DNA"/>
</dbReference>
<dbReference type="SUPFAM" id="SSF56801">
    <property type="entry name" value="Acetyl-CoA synthetase-like"/>
    <property type="match status" value="1"/>
</dbReference>
<keyword evidence="2" id="KW-0597">Phosphoprotein</keyword>